<proteinExistence type="predicted"/>
<sequence>MIENVVEFFRNLPAKQCASCGDQMEEMHECYNTQCEKCNSQA</sequence>
<protein>
    <submittedName>
        <fullName evidence="1">Protein YhfH</fullName>
    </submittedName>
</protein>
<dbReference type="Proteomes" id="UP001595733">
    <property type="component" value="Unassembled WGS sequence"/>
</dbReference>
<dbReference type="Pfam" id="PF14149">
    <property type="entry name" value="YhfH"/>
    <property type="match status" value="1"/>
</dbReference>
<evidence type="ECO:0000313" key="1">
    <source>
        <dbReference type="EMBL" id="MFC4353573.1"/>
    </source>
</evidence>
<dbReference type="RefSeq" id="WP_378139091.1">
    <property type="nucleotide sequence ID" value="NZ_JBHSEF010000008.1"/>
</dbReference>
<accession>A0ABV8UQL2</accession>
<name>A0ABV8UQL2_9BACL</name>
<organism evidence="1 2">
    <name type="scientific">Chryseomicrobium palamuruense</name>
    <dbReference type="NCBI Taxonomy" id="682973"/>
    <lineage>
        <taxon>Bacteria</taxon>
        <taxon>Bacillati</taxon>
        <taxon>Bacillota</taxon>
        <taxon>Bacilli</taxon>
        <taxon>Bacillales</taxon>
        <taxon>Caryophanaceae</taxon>
        <taxon>Chryseomicrobium</taxon>
    </lineage>
</organism>
<dbReference type="EMBL" id="JBHSEF010000008">
    <property type="protein sequence ID" value="MFC4353573.1"/>
    <property type="molecule type" value="Genomic_DNA"/>
</dbReference>
<evidence type="ECO:0000313" key="2">
    <source>
        <dbReference type="Proteomes" id="UP001595733"/>
    </source>
</evidence>
<comment type="caution">
    <text evidence="1">The sequence shown here is derived from an EMBL/GenBank/DDBJ whole genome shotgun (WGS) entry which is preliminary data.</text>
</comment>
<keyword evidence="2" id="KW-1185">Reference proteome</keyword>
<dbReference type="InterPro" id="IPR025432">
    <property type="entry name" value="YhfH-like"/>
</dbReference>
<reference evidence="2" key="1">
    <citation type="journal article" date="2019" name="Int. J. Syst. Evol. Microbiol.">
        <title>The Global Catalogue of Microorganisms (GCM) 10K type strain sequencing project: providing services to taxonomists for standard genome sequencing and annotation.</title>
        <authorList>
            <consortium name="The Broad Institute Genomics Platform"/>
            <consortium name="The Broad Institute Genome Sequencing Center for Infectious Disease"/>
            <person name="Wu L."/>
            <person name="Ma J."/>
        </authorList>
    </citation>
    <scope>NUCLEOTIDE SEQUENCE [LARGE SCALE GENOMIC DNA]</scope>
    <source>
        <strain evidence="2">CCUG 50353</strain>
    </source>
</reference>
<gene>
    <name evidence="1" type="primary">yhfH</name>
    <name evidence="1" type="ORF">ACFO0S_00670</name>
</gene>